<dbReference type="Proteomes" id="UP001154282">
    <property type="component" value="Unassembled WGS sequence"/>
</dbReference>
<name>A0AAV0PBN1_9ROSI</name>
<proteinExistence type="predicted"/>
<dbReference type="AlphaFoldDB" id="A0AAV0PBN1"/>
<evidence type="ECO:0000256" key="1">
    <source>
        <dbReference type="SAM" id="Phobius"/>
    </source>
</evidence>
<evidence type="ECO:0000313" key="3">
    <source>
        <dbReference type="Proteomes" id="UP001154282"/>
    </source>
</evidence>
<comment type="caution">
    <text evidence="2">The sequence shown here is derived from an EMBL/GenBank/DDBJ whole genome shotgun (WGS) entry which is preliminary data.</text>
</comment>
<evidence type="ECO:0000313" key="2">
    <source>
        <dbReference type="EMBL" id="CAI0467736.1"/>
    </source>
</evidence>
<sequence>MMIRALNPHHLGEEEKKTIIYHYYCCYEVSLPRVCLLLCIQTLRTFRRTPVSAQNRSTAPSSCFWIRHPILSENLLIISFCSAVNFVLNLFLPLLLLFAPPPPPLLLGFDTSSSSLLQRPMRRRCGPVEVRRRWAGAAVVVRRELGRRRRMLLVRLRNHRFPSSIGCFL</sequence>
<protein>
    <submittedName>
        <fullName evidence="2">Uncharacterized protein</fullName>
    </submittedName>
</protein>
<keyword evidence="1" id="KW-0472">Membrane</keyword>
<keyword evidence="3" id="KW-1185">Reference proteome</keyword>
<reference evidence="2" key="1">
    <citation type="submission" date="2022-08" db="EMBL/GenBank/DDBJ databases">
        <authorList>
            <person name="Gutierrez-Valencia J."/>
        </authorList>
    </citation>
    <scope>NUCLEOTIDE SEQUENCE</scope>
</reference>
<dbReference type="EMBL" id="CAMGYJ010000008">
    <property type="protein sequence ID" value="CAI0467736.1"/>
    <property type="molecule type" value="Genomic_DNA"/>
</dbReference>
<keyword evidence="1" id="KW-1133">Transmembrane helix</keyword>
<feature type="non-terminal residue" evidence="2">
    <location>
        <position position="169"/>
    </location>
</feature>
<gene>
    <name evidence="2" type="ORF">LITE_LOCUS37550</name>
</gene>
<accession>A0AAV0PBN1</accession>
<feature type="transmembrane region" description="Helical" evidence="1">
    <location>
        <begin position="75"/>
        <end position="99"/>
    </location>
</feature>
<organism evidence="2 3">
    <name type="scientific">Linum tenue</name>
    <dbReference type="NCBI Taxonomy" id="586396"/>
    <lineage>
        <taxon>Eukaryota</taxon>
        <taxon>Viridiplantae</taxon>
        <taxon>Streptophyta</taxon>
        <taxon>Embryophyta</taxon>
        <taxon>Tracheophyta</taxon>
        <taxon>Spermatophyta</taxon>
        <taxon>Magnoliopsida</taxon>
        <taxon>eudicotyledons</taxon>
        <taxon>Gunneridae</taxon>
        <taxon>Pentapetalae</taxon>
        <taxon>rosids</taxon>
        <taxon>fabids</taxon>
        <taxon>Malpighiales</taxon>
        <taxon>Linaceae</taxon>
        <taxon>Linum</taxon>
    </lineage>
</organism>
<keyword evidence="1" id="KW-0812">Transmembrane</keyword>